<protein>
    <submittedName>
        <fullName evidence="8">Outer membrane immunogenic protein</fullName>
    </submittedName>
</protein>
<dbReference type="InterPro" id="IPR051692">
    <property type="entry name" value="OMP-like"/>
</dbReference>
<dbReference type="InterPro" id="IPR011250">
    <property type="entry name" value="OMP/PagP_B-barrel"/>
</dbReference>
<dbReference type="EMBL" id="PZZL01000006">
    <property type="protein sequence ID" value="PTM53491.1"/>
    <property type="molecule type" value="Genomic_DNA"/>
</dbReference>
<dbReference type="PANTHER" id="PTHR34001:SF3">
    <property type="entry name" value="BLL7405 PROTEIN"/>
    <property type="match status" value="1"/>
</dbReference>
<dbReference type="GO" id="GO:0009279">
    <property type="term" value="C:cell outer membrane"/>
    <property type="evidence" value="ECO:0007669"/>
    <property type="project" value="UniProtKB-SubCell"/>
</dbReference>
<dbReference type="RefSeq" id="WP_170118256.1">
    <property type="nucleotide sequence ID" value="NZ_PZZL01000006.1"/>
</dbReference>
<gene>
    <name evidence="8" type="ORF">C8P69_106145</name>
</gene>
<dbReference type="Pfam" id="PF13505">
    <property type="entry name" value="OMP_b-brl"/>
    <property type="match status" value="1"/>
</dbReference>
<keyword evidence="3" id="KW-0472">Membrane</keyword>
<evidence type="ECO:0000259" key="7">
    <source>
        <dbReference type="Pfam" id="PF13505"/>
    </source>
</evidence>
<dbReference type="PANTHER" id="PTHR34001">
    <property type="entry name" value="BLL7405 PROTEIN"/>
    <property type="match status" value="1"/>
</dbReference>
<evidence type="ECO:0000313" key="9">
    <source>
        <dbReference type="Proteomes" id="UP000241808"/>
    </source>
</evidence>
<feature type="domain" description="Outer membrane protein beta-barrel" evidence="7">
    <location>
        <begin position="22"/>
        <end position="212"/>
    </location>
</feature>
<organism evidence="8 9">
    <name type="scientific">Phreatobacter oligotrophus</name>
    <dbReference type="NCBI Taxonomy" id="1122261"/>
    <lineage>
        <taxon>Bacteria</taxon>
        <taxon>Pseudomonadati</taxon>
        <taxon>Pseudomonadota</taxon>
        <taxon>Alphaproteobacteria</taxon>
        <taxon>Hyphomicrobiales</taxon>
        <taxon>Phreatobacteraceae</taxon>
        <taxon>Phreatobacter</taxon>
    </lineage>
</organism>
<comment type="similarity">
    <text evidence="5">Belongs to the Omp25/RopB family.</text>
</comment>
<dbReference type="AlphaFoldDB" id="A0A2T4Z162"/>
<evidence type="ECO:0000313" key="8">
    <source>
        <dbReference type="EMBL" id="PTM53491.1"/>
    </source>
</evidence>
<evidence type="ECO:0000256" key="5">
    <source>
        <dbReference type="ARBA" id="ARBA00038306"/>
    </source>
</evidence>
<feature type="signal peptide" evidence="6">
    <location>
        <begin position="1"/>
        <end position="20"/>
    </location>
</feature>
<evidence type="ECO:0000256" key="2">
    <source>
        <dbReference type="ARBA" id="ARBA00022729"/>
    </source>
</evidence>
<evidence type="ECO:0000256" key="4">
    <source>
        <dbReference type="ARBA" id="ARBA00023237"/>
    </source>
</evidence>
<comment type="caution">
    <text evidence="8">The sequence shown here is derived from an EMBL/GenBank/DDBJ whole genome shotgun (WGS) entry which is preliminary data.</text>
</comment>
<keyword evidence="2 6" id="KW-0732">Signal</keyword>
<dbReference type="Gene3D" id="2.40.160.20">
    <property type="match status" value="1"/>
</dbReference>
<sequence>MMSRLSLAAALALATTGVHAADLGVPRQPVDAAVIAPVFDWSGLYAGIQGGYAGTHQAWTVTFPGPFRTGWAGQGGLVGLHVGANRQFGRLVLGLQADINAGAIAGSITDPPVVFASRANLLGALEARVGIATDRFLIYAAGGAAGTDARHSFTLGQIGPVVFRQNWLGWTVGGGAEYAFGSGWTARLEYRFADFGSRAYPATPVGGNGVINAHSHRQTIQTVRLGLSYLFSTGPVAVSARY</sequence>
<dbReference type="Proteomes" id="UP000241808">
    <property type="component" value="Unassembled WGS sequence"/>
</dbReference>
<name>A0A2T4Z162_9HYPH</name>
<accession>A0A2T4Z162</accession>
<keyword evidence="4" id="KW-0998">Cell outer membrane</keyword>
<reference evidence="8 9" key="1">
    <citation type="submission" date="2018-04" db="EMBL/GenBank/DDBJ databases">
        <title>Genomic Encyclopedia of Archaeal and Bacterial Type Strains, Phase II (KMG-II): from individual species to whole genera.</title>
        <authorList>
            <person name="Goeker M."/>
        </authorList>
    </citation>
    <scope>NUCLEOTIDE SEQUENCE [LARGE SCALE GENOMIC DNA]</scope>
    <source>
        <strain evidence="8 9">DSM 25521</strain>
    </source>
</reference>
<feature type="chain" id="PRO_5015662877" evidence="6">
    <location>
        <begin position="21"/>
        <end position="242"/>
    </location>
</feature>
<evidence type="ECO:0000256" key="3">
    <source>
        <dbReference type="ARBA" id="ARBA00023136"/>
    </source>
</evidence>
<dbReference type="SUPFAM" id="SSF56925">
    <property type="entry name" value="OMPA-like"/>
    <property type="match status" value="1"/>
</dbReference>
<comment type="subcellular location">
    <subcellularLocation>
        <location evidence="1">Cell outer membrane</location>
    </subcellularLocation>
</comment>
<proteinExistence type="inferred from homology"/>
<keyword evidence="9" id="KW-1185">Reference proteome</keyword>
<evidence type="ECO:0000256" key="1">
    <source>
        <dbReference type="ARBA" id="ARBA00004442"/>
    </source>
</evidence>
<evidence type="ECO:0000256" key="6">
    <source>
        <dbReference type="SAM" id="SignalP"/>
    </source>
</evidence>
<dbReference type="InterPro" id="IPR027385">
    <property type="entry name" value="Beta-barrel_OMP"/>
</dbReference>